<dbReference type="InterPro" id="IPR002921">
    <property type="entry name" value="Fungal_lipase-type"/>
</dbReference>
<dbReference type="PANTHER" id="PTHR45856:SF24">
    <property type="entry name" value="FUNGAL LIPASE-LIKE DOMAIN-CONTAINING PROTEIN"/>
    <property type="match status" value="1"/>
</dbReference>
<dbReference type="SUPFAM" id="SSF53474">
    <property type="entry name" value="alpha/beta-Hydrolases"/>
    <property type="match status" value="1"/>
</dbReference>
<proteinExistence type="predicted"/>
<dbReference type="Pfam" id="PF01764">
    <property type="entry name" value="Lipase_3"/>
    <property type="match status" value="1"/>
</dbReference>
<comment type="caution">
    <text evidence="2">The sequence shown here is derived from an EMBL/GenBank/DDBJ whole genome shotgun (WGS) entry which is preliminary data.</text>
</comment>
<gene>
    <name evidence="2" type="ORF">HKK74_25900</name>
</gene>
<organism evidence="2 3">
    <name type="scientific">Actinomadura alba</name>
    <dbReference type="NCBI Taxonomy" id="406431"/>
    <lineage>
        <taxon>Bacteria</taxon>
        <taxon>Bacillati</taxon>
        <taxon>Actinomycetota</taxon>
        <taxon>Actinomycetes</taxon>
        <taxon>Streptosporangiales</taxon>
        <taxon>Thermomonosporaceae</taxon>
        <taxon>Actinomadura</taxon>
    </lineage>
</organism>
<protein>
    <submittedName>
        <fullName evidence="2">Lipase family protein</fullName>
    </submittedName>
</protein>
<name>A0ABR7LVX3_9ACTN</name>
<evidence type="ECO:0000259" key="1">
    <source>
        <dbReference type="Pfam" id="PF01764"/>
    </source>
</evidence>
<dbReference type="PANTHER" id="PTHR45856">
    <property type="entry name" value="ALPHA/BETA-HYDROLASES SUPERFAMILY PROTEIN"/>
    <property type="match status" value="1"/>
</dbReference>
<reference evidence="2 3" key="1">
    <citation type="submission" date="2020-06" db="EMBL/GenBank/DDBJ databases">
        <title>Actinomadura xiongansis sp. nov., isolated from soil of Baiyangdian.</title>
        <authorList>
            <person name="Zhang X."/>
        </authorList>
    </citation>
    <scope>NUCLEOTIDE SEQUENCE [LARGE SCALE GENOMIC DNA]</scope>
    <source>
        <strain evidence="2 3">HBUM206468</strain>
    </source>
</reference>
<evidence type="ECO:0000313" key="2">
    <source>
        <dbReference type="EMBL" id="MBC6468900.1"/>
    </source>
</evidence>
<evidence type="ECO:0000313" key="3">
    <source>
        <dbReference type="Proteomes" id="UP000805614"/>
    </source>
</evidence>
<dbReference type="InterPro" id="IPR051218">
    <property type="entry name" value="Sec_MonoDiacylglyc_Lipase"/>
</dbReference>
<sequence>MAETKRSRESGRTVSGRPGLKDTVEFQWEERLQSVLANGGMRIHDVKAPAYEYLRPYDDAPESRGFPVYPNLVDHLLTVKEHPDPIIEHVLATCAGYAYSDAETLSTIMARMGLKDNRCRMIQAIAEPMFICSTSFLIQSADGRVAILCYRGTEPANFINWLTAWDVEPERMGYQLGDPCAGVHAGFYRNVRATRYEVMQALRRALKGESLRGTLNGERDHEPGRLEALYITGHSLGGAMAALMAVMMQHERKYEELADLLNAGAVYTFGQPMIGDPSFAAACEKNSFLRDKVIRYTYDNDVVPHLPPRTSGPYKHFGRERRYQISHLKQNALGWLGRLGCAHRPRQGDWHDKQHPTSQMPSALGLMLGISAFAARRSQILRSLPVVYSYEDHLPHHYISALTPYGALNEFGD</sequence>
<dbReference type="CDD" id="cd00519">
    <property type="entry name" value="Lipase_3"/>
    <property type="match status" value="1"/>
</dbReference>
<dbReference type="RefSeq" id="WP_187245949.1">
    <property type="nucleotide sequence ID" value="NZ_BAAAOK010000001.1"/>
</dbReference>
<dbReference type="Gene3D" id="3.40.50.1820">
    <property type="entry name" value="alpha/beta hydrolase"/>
    <property type="match status" value="1"/>
</dbReference>
<accession>A0ABR7LVX3</accession>
<dbReference type="InterPro" id="IPR029058">
    <property type="entry name" value="AB_hydrolase_fold"/>
</dbReference>
<feature type="domain" description="Fungal lipase-type" evidence="1">
    <location>
        <begin position="148"/>
        <end position="309"/>
    </location>
</feature>
<dbReference type="EMBL" id="JABVEC010000022">
    <property type="protein sequence ID" value="MBC6468900.1"/>
    <property type="molecule type" value="Genomic_DNA"/>
</dbReference>
<keyword evidence="3" id="KW-1185">Reference proteome</keyword>
<dbReference type="Proteomes" id="UP000805614">
    <property type="component" value="Unassembled WGS sequence"/>
</dbReference>